<evidence type="ECO:0000313" key="3">
    <source>
        <dbReference type="Proteomes" id="UP000799640"/>
    </source>
</evidence>
<feature type="region of interest" description="Disordered" evidence="1">
    <location>
        <begin position="86"/>
        <end position="109"/>
    </location>
</feature>
<evidence type="ECO:0000256" key="1">
    <source>
        <dbReference type="SAM" id="MobiDB-lite"/>
    </source>
</evidence>
<dbReference type="Proteomes" id="UP000799640">
    <property type="component" value="Unassembled WGS sequence"/>
</dbReference>
<organism evidence="2 3">
    <name type="scientific">Trichodelitschia bisporula</name>
    <dbReference type="NCBI Taxonomy" id="703511"/>
    <lineage>
        <taxon>Eukaryota</taxon>
        <taxon>Fungi</taxon>
        <taxon>Dikarya</taxon>
        <taxon>Ascomycota</taxon>
        <taxon>Pezizomycotina</taxon>
        <taxon>Dothideomycetes</taxon>
        <taxon>Dothideomycetes incertae sedis</taxon>
        <taxon>Phaeotrichales</taxon>
        <taxon>Phaeotrichaceae</taxon>
        <taxon>Trichodelitschia</taxon>
    </lineage>
</organism>
<name>A0A6G1I7S6_9PEZI</name>
<dbReference type="EMBL" id="ML996688">
    <property type="protein sequence ID" value="KAF2404234.1"/>
    <property type="molecule type" value="Genomic_DNA"/>
</dbReference>
<accession>A0A6G1I7S6</accession>
<reference evidence="2" key="1">
    <citation type="journal article" date="2020" name="Stud. Mycol.">
        <title>101 Dothideomycetes genomes: a test case for predicting lifestyles and emergence of pathogens.</title>
        <authorList>
            <person name="Haridas S."/>
            <person name="Albert R."/>
            <person name="Binder M."/>
            <person name="Bloem J."/>
            <person name="Labutti K."/>
            <person name="Salamov A."/>
            <person name="Andreopoulos B."/>
            <person name="Baker S."/>
            <person name="Barry K."/>
            <person name="Bills G."/>
            <person name="Bluhm B."/>
            <person name="Cannon C."/>
            <person name="Castanera R."/>
            <person name="Culley D."/>
            <person name="Daum C."/>
            <person name="Ezra D."/>
            <person name="Gonzalez J."/>
            <person name="Henrissat B."/>
            <person name="Kuo A."/>
            <person name="Liang C."/>
            <person name="Lipzen A."/>
            <person name="Lutzoni F."/>
            <person name="Magnuson J."/>
            <person name="Mondo S."/>
            <person name="Nolan M."/>
            <person name="Ohm R."/>
            <person name="Pangilinan J."/>
            <person name="Park H.-J."/>
            <person name="Ramirez L."/>
            <person name="Alfaro M."/>
            <person name="Sun H."/>
            <person name="Tritt A."/>
            <person name="Yoshinaga Y."/>
            <person name="Zwiers L.-H."/>
            <person name="Turgeon B."/>
            <person name="Goodwin S."/>
            <person name="Spatafora J."/>
            <person name="Crous P."/>
            <person name="Grigoriev I."/>
        </authorList>
    </citation>
    <scope>NUCLEOTIDE SEQUENCE</scope>
    <source>
        <strain evidence="2">CBS 262.69</strain>
    </source>
</reference>
<feature type="compositionally biased region" description="Polar residues" evidence="1">
    <location>
        <begin position="150"/>
        <end position="171"/>
    </location>
</feature>
<proteinExistence type="predicted"/>
<dbReference type="AlphaFoldDB" id="A0A6G1I7S6"/>
<evidence type="ECO:0000313" key="2">
    <source>
        <dbReference type="EMBL" id="KAF2404234.1"/>
    </source>
</evidence>
<feature type="region of interest" description="Disordered" evidence="1">
    <location>
        <begin position="141"/>
        <end position="186"/>
    </location>
</feature>
<protein>
    <submittedName>
        <fullName evidence="2">Uncharacterized protein</fullName>
    </submittedName>
</protein>
<keyword evidence="3" id="KW-1185">Reference proteome</keyword>
<gene>
    <name evidence="2" type="ORF">EJ06DRAFT_192585</name>
</gene>
<sequence>MGPKAAKFGADLPPDLVWPKEIELGLGPCRVVNDMDGVVCSCIRGYSSVRLSTSTSTTHLRRRCDHCQHLMVWHRERTADEKTAEPFYPGKRSHDAMAAGETSPDDQEAKRVCTDGVTGNAEDAGPTTDDNCNANLTVDGVDQANAGAPSGTSTDSLNFSTSAVCDSQTDATPIPSPSHDTSATEG</sequence>